<dbReference type="EMBL" id="LFZX01000051">
    <property type="protein sequence ID" value="KNC67738.1"/>
    <property type="molecule type" value="Genomic_DNA"/>
</dbReference>
<reference evidence="3" key="1">
    <citation type="submission" date="2015-07" db="EMBL/GenBank/DDBJ databases">
        <title>Draft genome sequence of a Pseudoalteromonas rubra strain, OCN096, isolated from Kaneohe Bay, Oahu, Hawaii.</title>
        <authorList>
            <person name="Beurmann S."/>
            <person name="Ushijima B."/>
            <person name="Belcaid M."/>
            <person name="Callahan S.M."/>
            <person name="Aeby G.S."/>
        </authorList>
    </citation>
    <scope>NUCLEOTIDE SEQUENCE [LARGE SCALE GENOMIC DNA]</scope>
    <source>
        <strain evidence="3">OCN096</strain>
    </source>
</reference>
<proteinExistence type="predicted"/>
<organism evidence="2 3">
    <name type="scientific">Pseudoalteromonas rubra</name>
    <dbReference type="NCBI Taxonomy" id="43658"/>
    <lineage>
        <taxon>Bacteria</taxon>
        <taxon>Pseudomonadati</taxon>
        <taxon>Pseudomonadota</taxon>
        <taxon>Gammaproteobacteria</taxon>
        <taxon>Alteromonadales</taxon>
        <taxon>Pseudoalteromonadaceae</taxon>
        <taxon>Pseudoalteromonas</taxon>
    </lineage>
</organism>
<dbReference type="PANTHER" id="PTHR36836">
    <property type="entry name" value="COLANIC ACID BIOSYNTHESIS PROTEIN WCAK"/>
    <property type="match status" value="1"/>
</dbReference>
<evidence type="ECO:0000259" key="1">
    <source>
        <dbReference type="Pfam" id="PF04230"/>
    </source>
</evidence>
<comment type="caution">
    <text evidence="2">The sequence shown here is derived from an EMBL/GenBank/DDBJ whole genome shotgun (WGS) entry which is preliminary data.</text>
</comment>
<dbReference type="OrthoDB" id="3199616at2"/>
<evidence type="ECO:0000313" key="2">
    <source>
        <dbReference type="EMBL" id="KNC67738.1"/>
    </source>
</evidence>
<dbReference type="AlphaFoldDB" id="A0A0L0EV45"/>
<dbReference type="PATRIC" id="fig|43658.6.peg.3907"/>
<evidence type="ECO:0000313" key="3">
    <source>
        <dbReference type="Proteomes" id="UP000036850"/>
    </source>
</evidence>
<sequence length="427" mass="49623">MMKIALTGPLADRNLGDYAMFVNNIYDMGENNQYVIFNYSKGFVAELDNDYFGDYNCEYVEVKLSKSFYRKPKFIERVVKFALKSLNFKINPVDIVPTPIEIADAIENIDEIKKQLADVDVLLVSGGGYFNQLWYDWGRKDDLFKIVAPIIVAKMLGKQVVFSANGFGPFDESEKFYSEIFGFLDDTPIAVRDTVMSSTYLKKLGVDNAQLHKLPDDLYLLNDELSCKADNVSHFDKKYIVIEFYYPLSWLKEHFEAVKGFIERINKEHGLDVVYMPFDDNDVSDYLKEHIKFDFFHVFQSTGSYLKLEDAVSIIRNAEFVICNRYHALVISISHKVPVVNVMKPVYDLRYYFNKNYGLLKNALSGTSYDASTILRTDYLEVLEDIGSNLSHLKEAYRDFYQSQEFDLNKRTLGEKRKDYFKKYLTK</sequence>
<dbReference type="PANTHER" id="PTHR36836:SF1">
    <property type="entry name" value="COLANIC ACID BIOSYNTHESIS PROTEIN WCAK"/>
    <property type="match status" value="1"/>
</dbReference>
<dbReference type="InterPro" id="IPR007345">
    <property type="entry name" value="Polysacch_pyruvyl_Trfase"/>
</dbReference>
<name>A0A0L0EV45_9GAMM</name>
<feature type="domain" description="Polysaccharide pyruvyl transferase" evidence="1">
    <location>
        <begin position="15"/>
        <end position="341"/>
    </location>
</feature>
<dbReference type="Proteomes" id="UP000036850">
    <property type="component" value="Unassembled WGS sequence"/>
</dbReference>
<protein>
    <recommendedName>
        <fullName evidence="1">Polysaccharide pyruvyl transferase domain-containing protein</fullName>
    </recommendedName>
</protein>
<dbReference type="Pfam" id="PF04230">
    <property type="entry name" value="PS_pyruv_trans"/>
    <property type="match status" value="1"/>
</dbReference>
<gene>
    <name evidence="2" type="ORF">AC626_08845</name>
</gene>
<accession>A0A0L0EV45</accession>